<dbReference type="EMBL" id="CAXJIO010000010">
    <property type="protein sequence ID" value="CAL2102217.1"/>
    <property type="molecule type" value="Genomic_DNA"/>
</dbReference>
<feature type="chain" id="PRO_5045157231" evidence="2">
    <location>
        <begin position="23"/>
        <end position="651"/>
    </location>
</feature>
<evidence type="ECO:0000256" key="2">
    <source>
        <dbReference type="SAM" id="SignalP"/>
    </source>
</evidence>
<evidence type="ECO:0000313" key="4">
    <source>
        <dbReference type="Proteomes" id="UP001497527"/>
    </source>
</evidence>
<protein>
    <submittedName>
        <fullName evidence="3">Uncharacterized protein</fullName>
    </submittedName>
</protein>
<sequence length="651" mass="73604">MKVIKYISIFLIALLYSFSVQAQRDFNMQIVLDKPVDAGELKLFPGVKDKDSYWYLPNKLRLAKNEDGTPKLSFVKWVHNTTNGTNEGIGGGVLHCVFGFEITDEELTEARKELRKINGSGKIVGAVIYKSGTVAVSVPKINDPDKEEIVATSPAPTMEGNYVAVNMQLDKRSASLLWDSFDTPNPLVTFNFNMVLSGYNSPMEAKITMNREQVYDSQSFQAGVATPWLSAEIGVFVEELIDNGAITIEKIGENFSMKEAIDRTIQKATEEFFTPLGSSQGPSLQQLTSTVNSQNNKSFLDRASDLLNTSRRDARTERDAVRRRNEAERARTERENERNRTSTTRPNNEQPRDSLVAETPGNVRPGDSERATNGRAPQTPNLEEEPSVPSIAVVASYVVKKIKISGKKVITFKESYPTTIPMPFGGNLGVSRNSCPKCFVETNLDDPVFKQREILTLLDGLNANDFDKYINYGTVQLRKKHESGEYTYDEVRVTRKNFNQEGNLFKMLYGWKGDNAREKWFDYDYKVAWSFFGGNNFETDWESTNRSAINLAPPLSRKIVTIEADKDLLADANVRAVDVKLYYSLGGKEQRKQFTINPKKDIVNGQIEFMLPDGKQEYDYEVTWRLWGNQEKKSGRKTTSFETLYVDELPN</sequence>
<evidence type="ECO:0000256" key="1">
    <source>
        <dbReference type="SAM" id="MobiDB-lite"/>
    </source>
</evidence>
<dbReference type="RefSeq" id="WP_348714306.1">
    <property type="nucleotide sequence ID" value="NZ_CAXJIO010000010.1"/>
</dbReference>
<feature type="region of interest" description="Disordered" evidence="1">
    <location>
        <begin position="274"/>
        <end position="387"/>
    </location>
</feature>
<organism evidence="3 4">
    <name type="scientific">Tenacibaculum polynesiense</name>
    <dbReference type="NCBI Taxonomy" id="3137857"/>
    <lineage>
        <taxon>Bacteria</taxon>
        <taxon>Pseudomonadati</taxon>
        <taxon>Bacteroidota</taxon>
        <taxon>Flavobacteriia</taxon>
        <taxon>Flavobacteriales</taxon>
        <taxon>Flavobacteriaceae</taxon>
        <taxon>Tenacibaculum</taxon>
    </lineage>
</organism>
<gene>
    <name evidence="3" type="ORF">T190423A01A_10780</name>
</gene>
<keyword evidence="4" id="KW-1185">Reference proteome</keyword>
<reference evidence="3 4" key="1">
    <citation type="submission" date="2024-05" db="EMBL/GenBank/DDBJ databases">
        <authorList>
            <person name="Duchaud E."/>
        </authorList>
    </citation>
    <scope>NUCLEOTIDE SEQUENCE [LARGE SCALE GENOMIC DNA]</scope>
    <source>
        <strain evidence="3">Ena-SAMPLE-TAB-13-05-2024-13:56:06:370-140308</strain>
    </source>
</reference>
<keyword evidence="2" id="KW-0732">Signal</keyword>
<dbReference type="Proteomes" id="UP001497527">
    <property type="component" value="Unassembled WGS sequence"/>
</dbReference>
<proteinExistence type="predicted"/>
<name>A0ABM9P9T9_9FLAO</name>
<accession>A0ABM9P9T9</accession>
<evidence type="ECO:0000313" key="3">
    <source>
        <dbReference type="EMBL" id="CAL2102217.1"/>
    </source>
</evidence>
<feature type="signal peptide" evidence="2">
    <location>
        <begin position="1"/>
        <end position="22"/>
    </location>
</feature>
<feature type="compositionally biased region" description="Polar residues" evidence="1">
    <location>
        <begin position="276"/>
        <end position="298"/>
    </location>
</feature>
<feature type="compositionally biased region" description="Basic and acidic residues" evidence="1">
    <location>
        <begin position="299"/>
        <end position="340"/>
    </location>
</feature>
<comment type="caution">
    <text evidence="3">The sequence shown here is derived from an EMBL/GenBank/DDBJ whole genome shotgun (WGS) entry which is preliminary data.</text>
</comment>